<accession>A0A4Y2QYQ0</accession>
<reference evidence="1 2" key="1">
    <citation type="journal article" date="2019" name="Sci. Rep.">
        <title>Orb-weaving spider Araneus ventricosus genome elucidates the spidroin gene catalogue.</title>
        <authorList>
            <person name="Kono N."/>
            <person name="Nakamura H."/>
            <person name="Ohtoshi R."/>
            <person name="Moran D.A.P."/>
            <person name="Shinohara A."/>
            <person name="Yoshida Y."/>
            <person name="Fujiwara M."/>
            <person name="Mori M."/>
            <person name="Tomita M."/>
            <person name="Arakawa K."/>
        </authorList>
    </citation>
    <scope>NUCLEOTIDE SEQUENCE [LARGE SCALE GENOMIC DNA]</scope>
</reference>
<evidence type="ECO:0000313" key="2">
    <source>
        <dbReference type="Proteomes" id="UP000499080"/>
    </source>
</evidence>
<dbReference type="EMBL" id="BGPR01015166">
    <property type="protein sequence ID" value="GBN68245.1"/>
    <property type="molecule type" value="Genomic_DNA"/>
</dbReference>
<dbReference type="AlphaFoldDB" id="A0A4Y2QYQ0"/>
<organism evidence="1 2">
    <name type="scientific">Araneus ventricosus</name>
    <name type="common">Orbweaver spider</name>
    <name type="synonym">Epeira ventricosa</name>
    <dbReference type="NCBI Taxonomy" id="182803"/>
    <lineage>
        <taxon>Eukaryota</taxon>
        <taxon>Metazoa</taxon>
        <taxon>Ecdysozoa</taxon>
        <taxon>Arthropoda</taxon>
        <taxon>Chelicerata</taxon>
        <taxon>Arachnida</taxon>
        <taxon>Araneae</taxon>
        <taxon>Araneomorphae</taxon>
        <taxon>Entelegynae</taxon>
        <taxon>Araneoidea</taxon>
        <taxon>Araneidae</taxon>
        <taxon>Araneus</taxon>
    </lineage>
</organism>
<comment type="caution">
    <text evidence="1">The sequence shown here is derived from an EMBL/GenBank/DDBJ whole genome shotgun (WGS) entry which is preliminary data.</text>
</comment>
<protein>
    <submittedName>
        <fullName evidence="1">Uncharacterized protein</fullName>
    </submittedName>
</protein>
<proteinExistence type="predicted"/>
<dbReference type="Proteomes" id="UP000499080">
    <property type="component" value="Unassembled WGS sequence"/>
</dbReference>
<sequence length="501" mass="59029">MEKQLKCVLLLSLKEMALRKVMVILWSDSDILAFISKLQFDMLTPDEIETEWRETAEDKVKDKVAKLELPESLKKQMIDVVYPIGLEIGRWKESHEDYFLDSWDQIIAPDLAKLCWTAAGTIDCRKTAEKLIHCDVLYVVQSYRLACDYCLEDYIPLLWEEVPEWMKDQFCNYKGLSPHLKFCWPYILKGEQSKLDYLLRTSDRNLTTFNQYAFEYSAENGNKTATEYFFHKLTDEERENSLMRTTHAVVAAIQNISPSEYFEDSPKDSPKFSSVLCYLLSVMTPVQQMEIFESRPVDILFSFLDWPWQDLFSENAGLIWTFLPPSNYGDLLWRMADRYTKADFYLPKLFQEVFVQSPLGFKKSFVDKEPEFNYISACDFLSLLFDFDDSETIGVIFRNVDGADRVKLVCHPHVLEQFYYCMLEDRWHMVEVCLREAMLSKQNRERLKETFMGFLKSNITGEIEWENQNLKRFFEFLDEADASADKQKKAQKRKLENCCAE</sequence>
<gene>
    <name evidence="1" type="ORF">AVEN_68597_1</name>
</gene>
<name>A0A4Y2QYQ0_ARAVE</name>
<keyword evidence="2" id="KW-1185">Reference proteome</keyword>
<evidence type="ECO:0000313" key="1">
    <source>
        <dbReference type="EMBL" id="GBN68245.1"/>
    </source>
</evidence>